<proteinExistence type="predicted"/>
<organism evidence="2">
    <name type="scientific">Oryza sativa subsp. japonica</name>
    <name type="common">Rice</name>
    <dbReference type="NCBI Taxonomy" id="39947"/>
    <lineage>
        <taxon>Eukaryota</taxon>
        <taxon>Viridiplantae</taxon>
        <taxon>Streptophyta</taxon>
        <taxon>Embryophyta</taxon>
        <taxon>Tracheophyta</taxon>
        <taxon>Spermatophyta</taxon>
        <taxon>Magnoliopsida</taxon>
        <taxon>Liliopsida</taxon>
        <taxon>Poales</taxon>
        <taxon>Poaceae</taxon>
        <taxon>BOP clade</taxon>
        <taxon>Oryzoideae</taxon>
        <taxon>Oryzeae</taxon>
        <taxon>Oryzinae</taxon>
        <taxon>Oryza</taxon>
        <taxon>Oryza sativa</taxon>
    </lineage>
</organism>
<dbReference type="EMBL" id="DP000010">
    <property type="protein sequence ID" value="ABA91118.1"/>
    <property type="molecule type" value="Genomic_DNA"/>
</dbReference>
<evidence type="ECO:0000256" key="1">
    <source>
        <dbReference type="SAM" id="MobiDB-lite"/>
    </source>
</evidence>
<feature type="compositionally biased region" description="Low complexity" evidence="1">
    <location>
        <begin position="1"/>
        <end position="16"/>
    </location>
</feature>
<reference evidence="2" key="1">
    <citation type="journal article" date="2005" name="BMC Biol.">
        <title>The sequence of rice chromosomes 11 and 12, rich in disease resistance genes and recent gene duplications.</title>
        <authorList>
            <consortium name="The rice chromosomes 11 and 12 sequencing consortia"/>
        </authorList>
    </citation>
    <scope>NUCLEOTIDE SEQUENCE [LARGE SCALE GENOMIC DNA]</scope>
</reference>
<protein>
    <submittedName>
        <fullName evidence="2">Uncharacterized protein</fullName>
    </submittedName>
</protein>
<dbReference type="AlphaFoldDB" id="Q2RBI0"/>
<accession>Q2RBI0</accession>
<reference evidence="2" key="3">
    <citation type="submission" date="2006-01" db="EMBL/GenBank/DDBJ databases">
        <authorList>
            <person name="Buell R."/>
        </authorList>
    </citation>
    <scope>NUCLEOTIDE SEQUENCE</scope>
</reference>
<reference evidence="2" key="2">
    <citation type="submission" date="2005-04" db="EMBL/GenBank/DDBJ databases">
        <authorList>
            <person name="Buell C.R."/>
            <person name="Wing R.A."/>
            <person name="McCombie W.A."/>
            <person name="Ouyang S."/>
        </authorList>
    </citation>
    <scope>NUCLEOTIDE SEQUENCE</scope>
</reference>
<name>Q2RBI0_ORYSJ</name>
<feature type="region of interest" description="Disordered" evidence="1">
    <location>
        <begin position="1"/>
        <end position="34"/>
    </location>
</feature>
<sequence length="79" mass="8423">MGMAASRSRPTAASSSERGRRWSAQLTARSRVGNIRAAPAERCGRGDGDPGARERLQLHGMEIPSMTEVGGDLIILCVE</sequence>
<evidence type="ECO:0000313" key="2">
    <source>
        <dbReference type="EMBL" id="ABA91118.1"/>
    </source>
</evidence>
<gene>
    <name evidence="2" type="ordered locus">LOC_Os11g01950</name>
</gene>